<dbReference type="InterPro" id="IPR006707">
    <property type="entry name" value="T7SS_EccD"/>
</dbReference>
<feature type="transmembrane region" description="Helical" evidence="7">
    <location>
        <begin position="285"/>
        <end position="302"/>
    </location>
</feature>
<feature type="transmembrane region" description="Helical" evidence="7">
    <location>
        <begin position="416"/>
        <end position="436"/>
    </location>
</feature>
<protein>
    <submittedName>
        <fullName evidence="9">Type VII secretion integral membrane protein EccD</fullName>
    </submittedName>
</protein>
<feature type="transmembrane region" description="Helical" evidence="7">
    <location>
        <begin position="442"/>
        <end position="465"/>
    </location>
</feature>
<evidence type="ECO:0000256" key="2">
    <source>
        <dbReference type="ARBA" id="ARBA00006162"/>
    </source>
</evidence>
<dbReference type="RefSeq" id="WP_065157681.1">
    <property type="nucleotide sequence ID" value="NZ_LZLQ01000030.1"/>
</dbReference>
<reference evidence="9 10" key="1">
    <citation type="submission" date="2016-06" db="EMBL/GenBank/DDBJ databases">
        <authorList>
            <person name="Kjaerup R.B."/>
            <person name="Dalgaard T.S."/>
            <person name="Juul-Madsen H.R."/>
        </authorList>
    </citation>
    <scope>NUCLEOTIDE SEQUENCE [LARGE SCALE GENOMIC DNA]</scope>
    <source>
        <strain evidence="9 10">1245139.5</strain>
    </source>
</reference>
<comment type="caution">
    <text evidence="9">The sequence shown here is derived from an EMBL/GenBank/DDBJ whole genome shotgun (WGS) entry which is preliminary data.</text>
</comment>
<evidence type="ECO:0000256" key="3">
    <source>
        <dbReference type="ARBA" id="ARBA00022475"/>
    </source>
</evidence>
<dbReference type="InterPro" id="IPR044049">
    <property type="entry name" value="EccD_transm"/>
</dbReference>
<dbReference type="GO" id="GO:0005886">
    <property type="term" value="C:plasma membrane"/>
    <property type="evidence" value="ECO:0007669"/>
    <property type="project" value="UniProtKB-SubCell"/>
</dbReference>
<dbReference type="AlphaFoldDB" id="A0A1A3NDF6"/>
<feature type="transmembrane region" description="Helical" evidence="7">
    <location>
        <begin position="387"/>
        <end position="404"/>
    </location>
</feature>
<feature type="domain" description="EccD-like transmembrane" evidence="8">
    <location>
        <begin position="150"/>
        <end position="503"/>
    </location>
</feature>
<dbReference type="Gene3D" id="3.10.20.90">
    <property type="entry name" value="Phosphatidylinositol 3-kinase Catalytic Subunit, Chain A, domain 1"/>
    <property type="match status" value="1"/>
</dbReference>
<accession>A0A1A3NDF6</accession>
<dbReference type="Proteomes" id="UP000093629">
    <property type="component" value="Unassembled WGS sequence"/>
</dbReference>
<dbReference type="Pfam" id="PF08817">
    <property type="entry name" value="YukD"/>
    <property type="match status" value="1"/>
</dbReference>
<keyword evidence="5 7" id="KW-1133">Transmembrane helix</keyword>
<dbReference type="PIRSF" id="PIRSF017804">
    <property type="entry name" value="Secretion_EccD1"/>
    <property type="match status" value="1"/>
</dbReference>
<feature type="transmembrane region" description="Helical" evidence="7">
    <location>
        <begin position="258"/>
        <end position="279"/>
    </location>
</feature>
<evidence type="ECO:0000256" key="7">
    <source>
        <dbReference type="SAM" id="Phobius"/>
    </source>
</evidence>
<sequence length="505" mass="53186">MTLPPSLSELDAESEVEPTLSRVTLAVGGLRLDVGLPANTSIATFIDDVIDIANEQIAAHSGAEPGLERIAFDTTEGRWTLARLGDDAIDPGRSLTEANIYDGDLLTIREIDQPPRPMLFDDLEFASENEDEGTGPAEHPATSWLSGHSRLVTSFGVGLAATLTAALLLPDQAAHSYVPAVALAVGVLAVIAACVIAHRSAGARRSEWVAAIGVPLLFGGSLYVVPDGFGPKSLPMAFGLTGLASLLVLLITGRGRALHTAVITLALIGGLASVAEMLWNPPNRSVGAVLATISVIVVYVSPRVTILLAKLPVPRVPTAGEPLDDIETQGGTAVEGVNAIGKQVIPTEEGMIIRVRRASQYLTGVLAAAAITAIAGCYLAVDASGEFYWQGTAFALVVATVLCLRGRSHHDLVQSATLIGAGLAIALLTIVKMAVGLDGWEFYATLGLVALMALVVACGVLAPRLEFSPVMRRQVELLEYLAIVLVFPLCCWIIRLYAMFRELRI</sequence>
<keyword evidence="4 7" id="KW-0812">Transmembrane</keyword>
<feature type="transmembrane region" description="Helical" evidence="7">
    <location>
        <begin position="208"/>
        <end position="226"/>
    </location>
</feature>
<organism evidence="9 10">
    <name type="scientific">Mycobacterium asiaticum</name>
    <dbReference type="NCBI Taxonomy" id="1790"/>
    <lineage>
        <taxon>Bacteria</taxon>
        <taxon>Bacillati</taxon>
        <taxon>Actinomycetota</taxon>
        <taxon>Actinomycetes</taxon>
        <taxon>Mycobacteriales</taxon>
        <taxon>Mycobacteriaceae</taxon>
        <taxon>Mycobacterium</taxon>
    </lineage>
</organism>
<gene>
    <name evidence="9" type="ORF">A5636_20800</name>
</gene>
<evidence type="ECO:0000313" key="10">
    <source>
        <dbReference type="Proteomes" id="UP000093629"/>
    </source>
</evidence>
<dbReference type="NCBIfam" id="TIGR03920">
    <property type="entry name" value="T7SS_EccD"/>
    <property type="match status" value="1"/>
</dbReference>
<keyword evidence="3" id="KW-1003">Cell membrane</keyword>
<feature type="transmembrane region" description="Helical" evidence="7">
    <location>
        <begin position="361"/>
        <end position="381"/>
    </location>
</feature>
<proteinExistence type="inferred from homology"/>
<evidence type="ECO:0000256" key="5">
    <source>
        <dbReference type="ARBA" id="ARBA00022989"/>
    </source>
</evidence>
<dbReference type="Pfam" id="PF19053">
    <property type="entry name" value="EccD"/>
    <property type="match status" value="1"/>
</dbReference>
<feature type="transmembrane region" description="Helical" evidence="7">
    <location>
        <begin position="477"/>
        <end position="498"/>
    </location>
</feature>
<evidence type="ECO:0000259" key="8">
    <source>
        <dbReference type="Pfam" id="PF19053"/>
    </source>
</evidence>
<dbReference type="InterPro" id="IPR024962">
    <property type="entry name" value="YukD-like"/>
</dbReference>
<name>A0A1A3NDF6_MYCAS</name>
<evidence type="ECO:0000256" key="6">
    <source>
        <dbReference type="ARBA" id="ARBA00023136"/>
    </source>
</evidence>
<evidence type="ECO:0000256" key="4">
    <source>
        <dbReference type="ARBA" id="ARBA00022692"/>
    </source>
</evidence>
<comment type="subcellular location">
    <subcellularLocation>
        <location evidence="1">Cell membrane</location>
        <topology evidence="1">Multi-pass membrane protein</topology>
    </subcellularLocation>
</comment>
<keyword evidence="10" id="KW-1185">Reference proteome</keyword>
<keyword evidence="6 7" id="KW-0472">Membrane</keyword>
<evidence type="ECO:0000313" key="9">
    <source>
        <dbReference type="EMBL" id="OBK18452.1"/>
    </source>
</evidence>
<feature type="transmembrane region" description="Helical" evidence="7">
    <location>
        <begin position="232"/>
        <end position="251"/>
    </location>
</feature>
<feature type="transmembrane region" description="Helical" evidence="7">
    <location>
        <begin position="176"/>
        <end position="196"/>
    </location>
</feature>
<dbReference type="EMBL" id="LZLQ01000030">
    <property type="protein sequence ID" value="OBK18452.1"/>
    <property type="molecule type" value="Genomic_DNA"/>
</dbReference>
<dbReference type="OrthoDB" id="4515685at2"/>
<evidence type="ECO:0000256" key="1">
    <source>
        <dbReference type="ARBA" id="ARBA00004651"/>
    </source>
</evidence>
<comment type="similarity">
    <text evidence="2">Belongs to the EccD/Snm4 family.</text>
</comment>